<dbReference type="PROSITE" id="PS50930">
    <property type="entry name" value="HTH_LYTTR"/>
    <property type="match status" value="1"/>
</dbReference>
<evidence type="ECO:0000256" key="1">
    <source>
        <dbReference type="ARBA" id="ARBA00022490"/>
    </source>
</evidence>
<evidence type="ECO:0000256" key="2">
    <source>
        <dbReference type="ARBA" id="ARBA00023012"/>
    </source>
</evidence>
<accession>I8UH87</accession>
<dbReference type="Gene3D" id="2.40.50.1020">
    <property type="entry name" value="LytTr DNA-binding domain"/>
    <property type="match status" value="1"/>
</dbReference>
<evidence type="ECO:0000259" key="7">
    <source>
        <dbReference type="PROSITE" id="PS50930"/>
    </source>
</evidence>
<gene>
    <name evidence="8" type="ORF">A374_06711</name>
</gene>
<dbReference type="PANTHER" id="PTHR37299">
    <property type="entry name" value="TRANSCRIPTIONAL REGULATOR-RELATED"/>
    <property type="match status" value="1"/>
</dbReference>
<feature type="domain" description="Response regulatory" evidence="6">
    <location>
        <begin position="16"/>
        <end position="130"/>
    </location>
</feature>
<dbReference type="SMART" id="SM00850">
    <property type="entry name" value="LytTR"/>
    <property type="match status" value="1"/>
</dbReference>
<dbReference type="Pfam" id="PF04397">
    <property type="entry name" value="LytTR"/>
    <property type="match status" value="1"/>
</dbReference>
<dbReference type="STRING" id="1196324.A374_06711"/>
<evidence type="ECO:0000256" key="4">
    <source>
        <dbReference type="ARBA" id="ARBA00037164"/>
    </source>
</evidence>
<comment type="caution">
    <text evidence="8">The sequence shown here is derived from an EMBL/GenBank/DDBJ whole genome shotgun (WGS) entry which is preliminary data.</text>
</comment>
<dbReference type="Pfam" id="PF00072">
    <property type="entry name" value="Response_reg"/>
    <property type="match status" value="1"/>
</dbReference>
<dbReference type="InterPro" id="IPR011006">
    <property type="entry name" value="CheY-like_superfamily"/>
</dbReference>
<evidence type="ECO:0000313" key="9">
    <source>
        <dbReference type="Proteomes" id="UP000004080"/>
    </source>
</evidence>
<dbReference type="PANTHER" id="PTHR37299:SF3">
    <property type="entry name" value="STAGE 0 SPORULATION PROTEIN A HOMOLOG"/>
    <property type="match status" value="1"/>
</dbReference>
<dbReference type="GO" id="GO:0000156">
    <property type="term" value="F:phosphorelay response regulator activity"/>
    <property type="evidence" value="ECO:0007669"/>
    <property type="project" value="InterPro"/>
</dbReference>
<feature type="modified residue" description="4-aspartylphosphate" evidence="5">
    <location>
        <position position="67"/>
    </location>
</feature>
<dbReference type="PATRIC" id="fig|1196324.3.peg.1369"/>
<organism evidence="8 9">
    <name type="scientific">Fictibacillus macauensis ZFHKF-1</name>
    <dbReference type="NCBI Taxonomy" id="1196324"/>
    <lineage>
        <taxon>Bacteria</taxon>
        <taxon>Bacillati</taxon>
        <taxon>Bacillota</taxon>
        <taxon>Bacilli</taxon>
        <taxon>Bacillales</taxon>
        <taxon>Fictibacillaceae</taxon>
        <taxon>Fictibacillus</taxon>
    </lineage>
</organism>
<evidence type="ECO:0000256" key="5">
    <source>
        <dbReference type="PROSITE-ProRule" id="PRU00169"/>
    </source>
</evidence>
<protein>
    <submittedName>
        <fullName evidence="8">Two-component response regulator</fullName>
    </submittedName>
</protein>
<dbReference type="PROSITE" id="PS50110">
    <property type="entry name" value="RESPONSE_REGULATORY"/>
    <property type="match status" value="1"/>
</dbReference>
<dbReference type="SMART" id="SM00448">
    <property type="entry name" value="REC"/>
    <property type="match status" value="1"/>
</dbReference>
<proteinExistence type="predicted"/>
<dbReference type="Gene3D" id="3.40.50.2300">
    <property type="match status" value="1"/>
</dbReference>
<reference evidence="8 9" key="1">
    <citation type="journal article" date="2012" name="J. Bacteriol.">
        <title>Genome of Bacillus macauensis ZFHKF-1, a Long-Chain-Forming Bacterium.</title>
        <authorList>
            <person name="Cai L."/>
            <person name="Zhang T."/>
        </authorList>
    </citation>
    <scope>NUCLEOTIDE SEQUENCE [LARGE SCALE GENOMIC DNA]</scope>
    <source>
        <strain evidence="8 9">ZFHKF-1</strain>
    </source>
</reference>
<evidence type="ECO:0000256" key="3">
    <source>
        <dbReference type="ARBA" id="ARBA00023159"/>
    </source>
</evidence>
<dbReference type="InterPro" id="IPR001789">
    <property type="entry name" value="Sig_transdc_resp-reg_receiver"/>
</dbReference>
<evidence type="ECO:0000259" key="6">
    <source>
        <dbReference type="PROSITE" id="PS50110"/>
    </source>
</evidence>
<sequence>MDRYDKERMKEMLPMRTIIADEDQDALTKLQSQLHQEKRLDVIDTARNGQELFRKITELQPELVILDIQLSDVTSKEVMQRCKELLPSLLIVIVTSEPAFAVEAFRLEAVDYIVKPLQSARLQEAVRRAALRLDRQPEVLAIKYEGSFYYVQKKDIFFIEKVGKKCFIHTMNFTYDVYENIGELYQQLGDPFYMSHRSNIINLAKVSHITPRNETYFVYFHQYKQHAHVSKLKIHEVHKRLLMVSATQSRERLNPTSHFI</sequence>
<name>I8UH87_9BACL</name>
<dbReference type="RefSeq" id="WP_007201439.1">
    <property type="nucleotide sequence ID" value="NZ_AKKV01000022.1"/>
</dbReference>
<dbReference type="SUPFAM" id="SSF52172">
    <property type="entry name" value="CheY-like"/>
    <property type="match status" value="1"/>
</dbReference>
<evidence type="ECO:0000313" key="8">
    <source>
        <dbReference type="EMBL" id="EIT86270.1"/>
    </source>
</evidence>
<keyword evidence="2" id="KW-0902">Two-component regulatory system</keyword>
<dbReference type="GO" id="GO:0003677">
    <property type="term" value="F:DNA binding"/>
    <property type="evidence" value="ECO:0007669"/>
    <property type="project" value="InterPro"/>
</dbReference>
<keyword evidence="5" id="KW-0597">Phosphoprotein</keyword>
<feature type="domain" description="HTH LytTR-type" evidence="7">
    <location>
        <begin position="140"/>
        <end position="243"/>
    </location>
</feature>
<dbReference type="eggNOG" id="COG3279">
    <property type="taxonomic scope" value="Bacteria"/>
</dbReference>
<dbReference type="EMBL" id="AKKV01000022">
    <property type="protein sequence ID" value="EIT86270.1"/>
    <property type="molecule type" value="Genomic_DNA"/>
</dbReference>
<dbReference type="InterPro" id="IPR046947">
    <property type="entry name" value="LytR-like"/>
</dbReference>
<dbReference type="Proteomes" id="UP000004080">
    <property type="component" value="Unassembled WGS sequence"/>
</dbReference>
<keyword evidence="1" id="KW-0963">Cytoplasm</keyword>
<dbReference type="OrthoDB" id="3190595at2"/>
<keyword evidence="9" id="KW-1185">Reference proteome</keyword>
<dbReference type="InterPro" id="IPR007492">
    <property type="entry name" value="LytTR_DNA-bd_dom"/>
</dbReference>
<comment type="function">
    <text evidence="4">Required for high-level post-exponential phase expression of a series of secreted proteins.</text>
</comment>
<keyword evidence="3" id="KW-0010">Activator</keyword>
<dbReference type="AlphaFoldDB" id="I8UH87"/>